<evidence type="ECO:0000313" key="2">
    <source>
        <dbReference type="Proteomes" id="UP001153069"/>
    </source>
</evidence>
<protein>
    <submittedName>
        <fullName evidence="1">Uncharacterized protein</fullName>
    </submittedName>
</protein>
<evidence type="ECO:0000313" key="1">
    <source>
        <dbReference type="EMBL" id="CAB9513867.1"/>
    </source>
</evidence>
<gene>
    <name evidence="1" type="ORF">SEMRO_618_G176340.1</name>
</gene>
<proteinExistence type="predicted"/>
<dbReference type="Proteomes" id="UP001153069">
    <property type="component" value="Unassembled WGS sequence"/>
</dbReference>
<dbReference type="EMBL" id="CAICTM010000617">
    <property type="protein sequence ID" value="CAB9513867.1"/>
    <property type="molecule type" value="Genomic_DNA"/>
</dbReference>
<accession>A0A9N8HIE0</accession>
<keyword evidence="2" id="KW-1185">Reference proteome</keyword>
<name>A0A9N8HIE0_9STRA</name>
<comment type="caution">
    <text evidence="1">The sequence shown here is derived from an EMBL/GenBank/DDBJ whole genome shotgun (WGS) entry which is preliminary data.</text>
</comment>
<dbReference type="AlphaFoldDB" id="A0A9N8HIE0"/>
<sequence>MDASTEYSLRRCDKARLYRLEKSRRSDVKRKRKEVDQEKIREYIQMLREDKAAGTGYATGCAMDENGGGGVIVRCKRCKGVGHKTANSRLCRFFKPRKRKNDEAVESEVTGNQDVLLAGQANSTSVLDVEDTNVSMQTPEEHTTTTDDTFRVEIGFVDTIGLTSGEESTHDLSPENAV</sequence>
<organism evidence="1 2">
    <name type="scientific">Seminavis robusta</name>
    <dbReference type="NCBI Taxonomy" id="568900"/>
    <lineage>
        <taxon>Eukaryota</taxon>
        <taxon>Sar</taxon>
        <taxon>Stramenopiles</taxon>
        <taxon>Ochrophyta</taxon>
        <taxon>Bacillariophyta</taxon>
        <taxon>Bacillariophyceae</taxon>
        <taxon>Bacillariophycidae</taxon>
        <taxon>Naviculales</taxon>
        <taxon>Naviculaceae</taxon>
        <taxon>Seminavis</taxon>
    </lineage>
</organism>
<reference evidence="1" key="1">
    <citation type="submission" date="2020-06" db="EMBL/GenBank/DDBJ databases">
        <authorList>
            <consortium name="Plant Systems Biology data submission"/>
        </authorList>
    </citation>
    <scope>NUCLEOTIDE SEQUENCE</scope>
    <source>
        <strain evidence="1">D6</strain>
    </source>
</reference>